<protein>
    <submittedName>
        <fullName evidence="2">ABC transporter substrate-binding protein</fullName>
    </submittedName>
</protein>
<dbReference type="GO" id="GO:0015888">
    <property type="term" value="P:thiamine transport"/>
    <property type="evidence" value="ECO:0007669"/>
    <property type="project" value="TreeGrafter"/>
</dbReference>
<dbReference type="Pfam" id="PF13343">
    <property type="entry name" value="SBP_bac_6"/>
    <property type="match status" value="1"/>
</dbReference>
<dbReference type="PANTHER" id="PTHR30006">
    <property type="entry name" value="THIAMINE-BINDING PERIPLASMIC PROTEIN-RELATED"/>
    <property type="match status" value="1"/>
</dbReference>
<comment type="caution">
    <text evidence="2">The sequence shown here is derived from an EMBL/GenBank/DDBJ whole genome shotgun (WGS) entry which is preliminary data.</text>
</comment>
<evidence type="ECO:0000313" key="2">
    <source>
        <dbReference type="EMBL" id="HHF08970.1"/>
    </source>
</evidence>
<dbReference type="CDD" id="cd13544">
    <property type="entry name" value="PBP2_Fbp_like_1"/>
    <property type="match status" value="1"/>
</dbReference>
<dbReference type="AlphaFoldDB" id="A0A7C5I1D0"/>
<dbReference type="Proteomes" id="UP000886129">
    <property type="component" value="Unassembled WGS sequence"/>
</dbReference>
<dbReference type="GO" id="GO:0030976">
    <property type="term" value="F:thiamine pyrophosphate binding"/>
    <property type="evidence" value="ECO:0007669"/>
    <property type="project" value="TreeGrafter"/>
</dbReference>
<reference evidence="2" key="1">
    <citation type="journal article" date="2020" name="mSystems">
        <title>Genome- and Community-Level Interaction Insights into Carbon Utilization and Element Cycling Functions of Hydrothermarchaeota in Hydrothermal Sediment.</title>
        <authorList>
            <person name="Zhou Z."/>
            <person name="Liu Y."/>
            <person name="Xu W."/>
            <person name="Pan J."/>
            <person name="Luo Z.H."/>
            <person name="Li M."/>
        </authorList>
    </citation>
    <scope>NUCLEOTIDE SEQUENCE [LARGE SCALE GENOMIC DNA]</scope>
    <source>
        <strain evidence="2">HyVt-80</strain>
    </source>
</reference>
<gene>
    <name evidence="2" type="ORF">ENL26_04320</name>
</gene>
<evidence type="ECO:0000256" key="1">
    <source>
        <dbReference type="ARBA" id="ARBA00022729"/>
    </source>
</evidence>
<dbReference type="InterPro" id="IPR026045">
    <property type="entry name" value="Ferric-bd"/>
</dbReference>
<dbReference type="GO" id="GO:0030288">
    <property type="term" value="C:outer membrane-bounded periplasmic space"/>
    <property type="evidence" value="ECO:0007669"/>
    <property type="project" value="TreeGrafter"/>
</dbReference>
<accession>A0A7C5I1D0</accession>
<dbReference type="PIRSF" id="PIRSF002825">
    <property type="entry name" value="CfbpA"/>
    <property type="match status" value="1"/>
</dbReference>
<dbReference type="Gene3D" id="3.40.190.10">
    <property type="entry name" value="Periplasmic binding protein-like II"/>
    <property type="match status" value="2"/>
</dbReference>
<sequence>MGKFKEVLGVKKATLLLLGVLILATLVISAPVLHMYTALDVNEAKIYIEAFEKATGIKVDWVRMSSGEVLARLEAERNNPRASIWFGGPAVDQIAAKNKGLLEPYKSPNAWSLDLAFKDYDGYWTGFYLGVIGFASNTKQLEELGVEAPTSWQDLLKPEFKGRISVAYPYTSGTSYTILAGLIALMGEDEAFDYYKKLNKQIHHYNKSGSACVTQVGLGEVTVGIAFAHDVIKKGVSKGYPVKLTVPEDGTSYEIGAMSVIKGGPEPELAHKFIDWMLTAEAQSLMKNWYRVPLNPDAEVVEGAVKITDVNVIPLDFVYFGQQKDRLIERWKTEIQYGD</sequence>
<dbReference type="EMBL" id="DRTH01000260">
    <property type="protein sequence ID" value="HHF08970.1"/>
    <property type="molecule type" value="Genomic_DNA"/>
</dbReference>
<dbReference type="PANTHER" id="PTHR30006:SF2">
    <property type="entry name" value="ABC TRANSPORTER SUBSTRATE-BINDING PROTEIN"/>
    <property type="match status" value="1"/>
</dbReference>
<organism evidence="2">
    <name type="scientific">Kosmotoga arenicorallina</name>
    <dbReference type="NCBI Taxonomy" id="688066"/>
    <lineage>
        <taxon>Bacteria</taxon>
        <taxon>Thermotogati</taxon>
        <taxon>Thermotogota</taxon>
        <taxon>Thermotogae</taxon>
        <taxon>Kosmotogales</taxon>
        <taxon>Kosmotogaceae</taxon>
        <taxon>Kosmotoga</taxon>
    </lineage>
</organism>
<keyword evidence="1" id="KW-0732">Signal</keyword>
<dbReference type="SUPFAM" id="SSF53850">
    <property type="entry name" value="Periplasmic binding protein-like II"/>
    <property type="match status" value="1"/>
</dbReference>
<dbReference type="GO" id="GO:0030975">
    <property type="term" value="F:thiamine binding"/>
    <property type="evidence" value="ECO:0007669"/>
    <property type="project" value="TreeGrafter"/>
</dbReference>
<name>A0A7C5I1D0_9BACT</name>
<proteinExistence type="predicted"/>